<feature type="transmembrane region" description="Helical" evidence="7">
    <location>
        <begin position="230"/>
        <end position="249"/>
    </location>
</feature>
<protein>
    <submittedName>
        <fullName evidence="8">DUF914-domain-containing protein</fullName>
    </submittedName>
</protein>
<name>A0A137PC85_CONC2</name>
<keyword evidence="3" id="KW-0813">Transport</keyword>
<accession>A0A137PC85</accession>
<evidence type="ECO:0000256" key="4">
    <source>
        <dbReference type="ARBA" id="ARBA00022692"/>
    </source>
</evidence>
<evidence type="ECO:0000313" key="8">
    <source>
        <dbReference type="EMBL" id="KXN72585.1"/>
    </source>
</evidence>
<evidence type="ECO:0000256" key="7">
    <source>
        <dbReference type="SAM" id="Phobius"/>
    </source>
</evidence>
<evidence type="ECO:0000256" key="5">
    <source>
        <dbReference type="ARBA" id="ARBA00022989"/>
    </source>
</evidence>
<evidence type="ECO:0000256" key="3">
    <source>
        <dbReference type="ARBA" id="ARBA00022448"/>
    </source>
</evidence>
<feature type="transmembrane region" description="Helical" evidence="7">
    <location>
        <begin position="261"/>
        <end position="281"/>
    </location>
</feature>
<feature type="transmembrane region" description="Helical" evidence="7">
    <location>
        <begin position="167"/>
        <end position="187"/>
    </location>
</feature>
<feature type="transmembrane region" description="Helical" evidence="7">
    <location>
        <begin position="287"/>
        <end position="306"/>
    </location>
</feature>
<dbReference type="GO" id="GO:0016020">
    <property type="term" value="C:membrane"/>
    <property type="evidence" value="ECO:0007669"/>
    <property type="project" value="UniProtKB-SubCell"/>
</dbReference>
<keyword evidence="9" id="KW-1185">Reference proteome</keyword>
<dbReference type="Proteomes" id="UP000070444">
    <property type="component" value="Unassembled WGS sequence"/>
</dbReference>
<keyword evidence="6 7" id="KW-0472">Membrane</keyword>
<dbReference type="Pfam" id="PF06027">
    <property type="entry name" value="SLC35F"/>
    <property type="match status" value="1"/>
</dbReference>
<proteinExistence type="inferred from homology"/>
<feature type="transmembrane region" description="Helical" evidence="7">
    <location>
        <begin position="134"/>
        <end position="155"/>
    </location>
</feature>
<dbReference type="AlphaFoldDB" id="A0A137PC85"/>
<feature type="transmembrane region" description="Helical" evidence="7">
    <location>
        <begin position="103"/>
        <end position="127"/>
    </location>
</feature>
<feature type="transmembrane region" description="Helical" evidence="7">
    <location>
        <begin position="80"/>
        <end position="97"/>
    </location>
</feature>
<comment type="subcellular location">
    <subcellularLocation>
        <location evidence="1">Membrane</location>
        <topology evidence="1">Multi-pass membrane protein</topology>
    </subcellularLocation>
</comment>
<feature type="transmembrane region" description="Helical" evidence="7">
    <location>
        <begin position="199"/>
        <end position="218"/>
    </location>
</feature>
<dbReference type="InterPro" id="IPR037185">
    <property type="entry name" value="EmrE-like"/>
</dbReference>
<evidence type="ECO:0000256" key="6">
    <source>
        <dbReference type="ARBA" id="ARBA00023136"/>
    </source>
</evidence>
<dbReference type="InterPro" id="IPR052221">
    <property type="entry name" value="SLC35F_Transporter"/>
</dbReference>
<keyword evidence="5 7" id="KW-1133">Transmembrane helix</keyword>
<feature type="transmembrane region" description="Helical" evidence="7">
    <location>
        <begin position="49"/>
        <end position="68"/>
    </location>
</feature>
<dbReference type="InterPro" id="IPR009262">
    <property type="entry name" value="SLC35_F1/F2/F6"/>
</dbReference>
<gene>
    <name evidence="8" type="ORF">CONCODRAFT_47423</name>
</gene>
<dbReference type="OMA" id="VRYHWAQ"/>
<dbReference type="GO" id="GO:0022857">
    <property type="term" value="F:transmembrane transporter activity"/>
    <property type="evidence" value="ECO:0007669"/>
    <property type="project" value="InterPro"/>
</dbReference>
<dbReference type="PANTHER" id="PTHR14233:SF4">
    <property type="entry name" value="SOLUTE CARRIER FAMILY 35 MEMBER F2"/>
    <property type="match status" value="1"/>
</dbReference>
<organism evidence="8 9">
    <name type="scientific">Conidiobolus coronatus (strain ATCC 28846 / CBS 209.66 / NRRL 28638)</name>
    <name type="common">Delacroixia coronata</name>
    <dbReference type="NCBI Taxonomy" id="796925"/>
    <lineage>
        <taxon>Eukaryota</taxon>
        <taxon>Fungi</taxon>
        <taxon>Fungi incertae sedis</taxon>
        <taxon>Zoopagomycota</taxon>
        <taxon>Entomophthoromycotina</taxon>
        <taxon>Entomophthoromycetes</taxon>
        <taxon>Entomophthorales</taxon>
        <taxon>Ancylistaceae</taxon>
        <taxon>Conidiobolus</taxon>
    </lineage>
</organism>
<dbReference type="EMBL" id="KQ964450">
    <property type="protein sequence ID" value="KXN72585.1"/>
    <property type="molecule type" value="Genomic_DNA"/>
</dbReference>
<dbReference type="OrthoDB" id="429955at2759"/>
<dbReference type="STRING" id="796925.A0A137PC85"/>
<dbReference type="SUPFAM" id="SSF103481">
    <property type="entry name" value="Multidrug resistance efflux transporter EmrE"/>
    <property type="match status" value="1"/>
</dbReference>
<dbReference type="PANTHER" id="PTHR14233">
    <property type="entry name" value="DUF914-RELATED"/>
    <property type="match status" value="1"/>
</dbReference>
<keyword evidence="4 7" id="KW-0812">Transmembrane</keyword>
<feature type="transmembrane region" description="Helical" evidence="7">
    <location>
        <begin position="12"/>
        <end position="29"/>
    </location>
</feature>
<evidence type="ECO:0000256" key="1">
    <source>
        <dbReference type="ARBA" id="ARBA00004141"/>
    </source>
</evidence>
<comment type="similarity">
    <text evidence="2">Belongs to the SLC35F solute transporter family.</text>
</comment>
<reference evidence="8 9" key="1">
    <citation type="journal article" date="2015" name="Genome Biol. Evol.">
        <title>Phylogenomic analyses indicate that early fungi evolved digesting cell walls of algal ancestors of land plants.</title>
        <authorList>
            <person name="Chang Y."/>
            <person name="Wang S."/>
            <person name="Sekimoto S."/>
            <person name="Aerts A.L."/>
            <person name="Choi C."/>
            <person name="Clum A."/>
            <person name="LaButti K.M."/>
            <person name="Lindquist E.A."/>
            <person name="Yee Ngan C."/>
            <person name="Ohm R.A."/>
            <person name="Salamov A.A."/>
            <person name="Grigoriev I.V."/>
            <person name="Spatafora J.W."/>
            <person name="Berbee M.L."/>
        </authorList>
    </citation>
    <scope>NUCLEOTIDE SEQUENCE [LARGE SCALE GENOMIC DNA]</scope>
    <source>
        <strain evidence="8 9">NRRL 28638</strain>
    </source>
</reference>
<evidence type="ECO:0000256" key="2">
    <source>
        <dbReference type="ARBA" id="ARBA00007863"/>
    </source>
</evidence>
<evidence type="ECO:0000313" key="9">
    <source>
        <dbReference type="Proteomes" id="UP000070444"/>
    </source>
</evidence>
<sequence>MNIFNEKLYKVIGVILFGQLLSLCITGTNTTTNLLVEELQKPIPMIQSFFTYVFLALIFIPFSIYKGGFRHFGSLIKQRWYIIIFWALMDVEGNYFVVKGFSYTNLISAMLIGSWSTPACVILSFFFLKTRYRWTHLVGIVIALGGLGLLIYSDFITDKTYEGKDVLKGDLFCLVGATFYACSNIIQEFFVHQIEFYEVIALLGLFGLPIAGIQLGALESNEFSELQFTSLSITYISVFTIIMVLLYSLTPILMKLSSATFFNISLLSSDFYTLIIGLLAFKVPTHEFYYIAFTLVVIGLFIFNIFPSYKKGENLNNPADVEADVETHKEYND</sequence>